<name>A0AAW0NX39_9GOBI</name>
<evidence type="ECO:0000256" key="2">
    <source>
        <dbReference type="SAM" id="MobiDB-lite"/>
    </source>
</evidence>
<keyword evidence="4" id="KW-1185">Reference proteome</keyword>
<evidence type="ECO:0000313" key="4">
    <source>
        <dbReference type="Proteomes" id="UP001460270"/>
    </source>
</evidence>
<comment type="caution">
    <text evidence="3">The sequence shown here is derived from an EMBL/GenBank/DDBJ whole genome shotgun (WGS) entry which is preliminary data.</text>
</comment>
<dbReference type="Proteomes" id="UP001460270">
    <property type="component" value="Unassembled WGS sequence"/>
</dbReference>
<protein>
    <submittedName>
        <fullName evidence="3">Uncharacterized protein</fullName>
    </submittedName>
</protein>
<evidence type="ECO:0000256" key="1">
    <source>
        <dbReference type="SAM" id="Coils"/>
    </source>
</evidence>
<evidence type="ECO:0000313" key="3">
    <source>
        <dbReference type="EMBL" id="KAK7906790.1"/>
    </source>
</evidence>
<feature type="compositionally biased region" description="Basic and acidic residues" evidence="2">
    <location>
        <begin position="182"/>
        <end position="196"/>
    </location>
</feature>
<keyword evidence="1" id="KW-0175">Coiled coil</keyword>
<sequence length="207" mass="24595">MRAAVQAPPAEVNSPNREDRMKLIDLQRKLQEQVFMSCIQKSRIKQLEEKLLQKEALPLPTDQPQEKQENIQEKELNRQLQEQLAINLKNKKRLEELHQVVQHKESLENKVEELQKELDTRSEDQKLRNQQLHEAEVNNDKLIHISKVLKWKVQDLENQVQQKKALEDRVQELENELKEARELNEKQQKEQEEKQALTDSGSDVCFR</sequence>
<organism evidence="3 4">
    <name type="scientific">Mugilogobius chulae</name>
    <name type="common">yellowstripe goby</name>
    <dbReference type="NCBI Taxonomy" id="88201"/>
    <lineage>
        <taxon>Eukaryota</taxon>
        <taxon>Metazoa</taxon>
        <taxon>Chordata</taxon>
        <taxon>Craniata</taxon>
        <taxon>Vertebrata</taxon>
        <taxon>Euteleostomi</taxon>
        <taxon>Actinopterygii</taxon>
        <taxon>Neopterygii</taxon>
        <taxon>Teleostei</taxon>
        <taxon>Neoteleostei</taxon>
        <taxon>Acanthomorphata</taxon>
        <taxon>Gobiaria</taxon>
        <taxon>Gobiiformes</taxon>
        <taxon>Gobioidei</taxon>
        <taxon>Gobiidae</taxon>
        <taxon>Gobionellinae</taxon>
        <taxon>Mugilogobius</taxon>
    </lineage>
</organism>
<feature type="coiled-coil region" evidence="1">
    <location>
        <begin position="71"/>
        <end position="124"/>
    </location>
</feature>
<feature type="region of interest" description="Disordered" evidence="2">
    <location>
        <begin position="182"/>
        <end position="207"/>
    </location>
</feature>
<dbReference type="AlphaFoldDB" id="A0AAW0NX39"/>
<accession>A0AAW0NX39</accession>
<dbReference type="EMBL" id="JBBPFD010000011">
    <property type="protein sequence ID" value="KAK7906790.1"/>
    <property type="molecule type" value="Genomic_DNA"/>
</dbReference>
<gene>
    <name evidence="3" type="ORF">WMY93_015402</name>
</gene>
<reference evidence="4" key="1">
    <citation type="submission" date="2024-04" db="EMBL/GenBank/DDBJ databases">
        <title>Salinicola lusitanus LLJ914,a marine bacterium isolated from the Okinawa Trough.</title>
        <authorList>
            <person name="Li J."/>
        </authorList>
    </citation>
    <scope>NUCLEOTIDE SEQUENCE [LARGE SCALE GENOMIC DNA]</scope>
</reference>
<proteinExistence type="predicted"/>